<feature type="region of interest" description="Disordered" evidence="1">
    <location>
        <begin position="188"/>
        <end position="299"/>
    </location>
</feature>
<keyword evidence="3" id="KW-1185">Reference proteome</keyword>
<dbReference type="Gene3D" id="3.70.10.10">
    <property type="match status" value="2"/>
</dbReference>
<accession>A0A4V3XEW9</accession>
<dbReference type="EMBL" id="SGPL01000219">
    <property type="protein sequence ID" value="THH15263.1"/>
    <property type="molecule type" value="Genomic_DNA"/>
</dbReference>
<name>A0A4V3XEW9_9AGAM</name>
<evidence type="ECO:0000313" key="3">
    <source>
        <dbReference type="Proteomes" id="UP000310158"/>
    </source>
</evidence>
<comment type="caution">
    <text evidence="2">The sequence shown here is derived from an EMBL/GenBank/DDBJ whole genome shotgun (WGS) entry which is preliminary data.</text>
</comment>
<gene>
    <name evidence="2" type="ORF">EW146_g5185</name>
</gene>
<reference evidence="2 3" key="1">
    <citation type="submission" date="2019-02" db="EMBL/GenBank/DDBJ databases">
        <title>Genome sequencing of the rare red list fungi Bondarzewia mesenterica.</title>
        <authorList>
            <person name="Buettner E."/>
            <person name="Kellner H."/>
        </authorList>
    </citation>
    <scope>NUCLEOTIDE SEQUENCE [LARGE SCALE GENOMIC DNA]</scope>
    <source>
        <strain evidence="2 3">DSM 108281</strain>
    </source>
</reference>
<evidence type="ECO:0000256" key="1">
    <source>
        <dbReference type="SAM" id="MobiDB-lite"/>
    </source>
</evidence>
<organism evidence="2 3">
    <name type="scientific">Bondarzewia mesenterica</name>
    <dbReference type="NCBI Taxonomy" id="1095465"/>
    <lineage>
        <taxon>Eukaryota</taxon>
        <taxon>Fungi</taxon>
        <taxon>Dikarya</taxon>
        <taxon>Basidiomycota</taxon>
        <taxon>Agaricomycotina</taxon>
        <taxon>Agaricomycetes</taxon>
        <taxon>Russulales</taxon>
        <taxon>Bondarzewiaceae</taxon>
        <taxon>Bondarzewia</taxon>
    </lineage>
</organism>
<protein>
    <recommendedName>
        <fullName evidence="4">Cell cycle checkpoint control protein RAD9A</fullName>
    </recommendedName>
</protein>
<dbReference type="AlphaFoldDB" id="A0A4V3XEW9"/>
<evidence type="ECO:0008006" key="4">
    <source>
        <dbReference type="Google" id="ProtNLM"/>
    </source>
</evidence>
<proteinExistence type="predicted"/>
<sequence length="401" mass="43496">MAPGTPDDPNAARMTVGPKAVKDMVDHFPSTKSSKNDPQLIWCFDDTEVHVRSPESSLESLARGISSTFSPCPCCSRLLDVYAGGVQIVTELTMDADQFDLYDIPLAPVALAFHLREFNVRGKFHSQDPGANFCLRFIIQATIAYAESMALALDLKFTEPAAPLFIEVQSDNIESLFVISTSQALGASKGTRATSQARSTTESTASQPRQRAREGDSEGRGSLAPERRRPMKVAQRTDAAGLAKTTGEAQRSQSRALGSMPPPSVPHHSTSMPPPPSIPAYSQQYQSRVGTQAAESSRQAEPLFLPSSQMSVADEEALRASGLGIDNMDADDFRAMMEDEGEEVGFEDEYGNNQIIPGPEIPYRDGKVEMDGQHHDRDSLNLLDDIEMGPTQSLEGNKVCG</sequence>
<feature type="compositionally biased region" description="Polar residues" evidence="1">
    <location>
        <begin position="247"/>
        <end position="256"/>
    </location>
</feature>
<feature type="compositionally biased region" description="Polar residues" evidence="1">
    <location>
        <begin position="188"/>
        <end position="209"/>
    </location>
</feature>
<dbReference type="OrthoDB" id="60092at2759"/>
<evidence type="ECO:0000313" key="2">
    <source>
        <dbReference type="EMBL" id="THH15263.1"/>
    </source>
</evidence>
<feature type="compositionally biased region" description="Polar residues" evidence="1">
    <location>
        <begin position="280"/>
        <end position="299"/>
    </location>
</feature>
<dbReference type="Proteomes" id="UP000310158">
    <property type="component" value="Unassembled WGS sequence"/>
</dbReference>